<dbReference type="EMBL" id="OZ035829">
    <property type="protein sequence ID" value="CAL1611084.1"/>
    <property type="molecule type" value="Genomic_DNA"/>
</dbReference>
<evidence type="ECO:0000313" key="3">
    <source>
        <dbReference type="Proteomes" id="UP001497482"/>
    </source>
</evidence>
<name>A0AAV2MCK5_KNICA</name>
<reference evidence="2 3" key="1">
    <citation type="submission" date="2024-04" db="EMBL/GenBank/DDBJ databases">
        <authorList>
            <person name="Waldvogel A.-M."/>
            <person name="Schoenle A."/>
        </authorList>
    </citation>
    <scope>NUCLEOTIDE SEQUENCE [LARGE SCALE GENOMIC DNA]</scope>
</reference>
<organism evidence="2 3">
    <name type="scientific">Knipowitschia caucasica</name>
    <name type="common">Caucasian dwarf goby</name>
    <name type="synonym">Pomatoschistus caucasicus</name>
    <dbReference type="NCBI Taxonomy" id="637954"/>
    <lineage>
        <taxon>Eukaryota</taxon>
        <taxon>Metazoa</taxon>
        <taxon>Chordata</taxon>
        <taxon>Craniata</taxon>
        <taxon>Vertebrata</taxon>
        <taxon>Euteleostomi</taxon>
        <taxon>Actinopterygii</taxon>
        <taxon>Neopterygii</taxon>
        <taxon>Teleostei</taxon>
        <taxon>Neoteleostei</taxon>
        <taxon>Acanthomorphata</taxon>
        <taxon>Gobiaria</taxon>
        <taxon>Gobiiformes</taxon>
        <taxon>Gobioidei</taxon>
        <taxon>Gobiidae</taxon>
        <taxon>Gobiinae</taxon>
        <taxon>Knipowitschia</taxon>
    </lineage>
</organism>
<protein>
    <submittedName>
        <fullName evidence="2">Uncharacterized protein</fullName>
    </submittedName>
</protein>
<keyword evidence="3" id="KW-1185">Reference proteome</keyword>
<evidence type="ECO:0000256" key="1">
    <source>
        <dbReference type="SAM" id="MobiDB-lite"/>
    </source>
</evidence>
<feature type="region of interest" description="Disordered" evidence="1">
    <location>
        <begin position="1"/>
        <end position="137"/>
    </location>
</feature>
<dbReference type="Proteomes" id="UP001497482">
    <property type="component" value="Chromosome 7"/>
</dbReference>
<proteinExistence type="predicted"/>
<sequence>MVWSREHRPLLDTTHDTTHGLDPGQPRRGGEDGVPSPSSPAAHGLRLRTRPRPSAHPPPGPPPLSHCRPSGPSLIYTRPHHSALVHRPPSPQLHPHKSPLPMTPHPTCPMHLPYRSPAPQRNHANQSYLLQHQTLPP</sequence>
<feature type="compositionally biased region" description="Pro residues" evidence="1">
    <location>
        <begin position="54"/>
        <end position="64"/>
    </location>
</feature>
<feature type="compositionally biased region" description="Polar residues" evidence="1">
    <location>
        <begin position="122"/>
        <end position="137"/>
    </location>
</feature>
<gene>
    <name evidence="2" type="ORF">KC01_LOCUS37564</name>
</gene>
<feature type="compositionally biased region" description="Basic and acidic residues" evidence="1">
    <location>
        <begin position="1"/>
        <end position="19"/>
    </location>
</feature>
<accession>A0AAV2MCK5</accession>
<dbReference type="AlphaFoldDB" id="A0AAV2MCK5"/>
<evidence type="ECO:0000313" key="2">
    <source>
        <dbReference type="EMBL" id="CAL1611084.1"/>
    </source>
</evidence>